<evidence type="ECO:0000256" key="2">
    <source>
        <dbReference type="SAM" id="Phobius"/>
    </source>
</evidence>
<evidence type="ECO:0000313" key="5">
    <source>
        <dbReference type="Proteomes" id="UP000179129"/>
    </source>
</evidence>
<reference evidence="4 5" key="1">
    <citation type="journal article" date="2016" name="Nat. Commun.">
        <title>Thousands of microbial genomes shed light on interconnected biogeochemical processes in an aquifer system.</title>
        <authorList>
            <person name="Anantharaman K."/>
            <person name="Brown C.T."/>
            <person name="Hug L.A."/>
            <person name="Sharon I."/>
            <person name="Castelle C.J."/>
            <person name="Probst A.J."/>
            <person name="Thomas B.C."/>
            <person name="Singh A."/>
            <person name="Wilkins M.J."/>
            <person name="Karaoz U."/>
            <person name="Brodie E.L."/>
            <person name="Williams K.H."/>
            <person name="Hubbard S.S."/>
            <person name="Banfield J.F."/>
        </authorList>
    </citation>
    <scope>NUCLEOTIDE SEQUENCE [LARGE SCALE GENOMIC DNA]</scope>
</reference>
<sequence>MQRFGFLRVKPVEVGPLAEMIFHPAFQVQVDKMITHGIAGHKSWILTLLLSLSLAAFTPVSWAALKAPVDAGAELSATKYSLSLNITKMSLHLGELFKLRVVNTGNGSTVTEYIIQSLAEPDFSISLGNILDEGSSYNVDFFADHNNNKLYDPPPLDHSWRLKISNVSGPVVLDWAHPGDLGDIQYPDPGGSGNPNQGGGGSNPGTNPETDPLMCNCDLNGDTRVNIADVIKWLLDYRAGVTNQCLDLDSDGSIMINDIITLLRRMRDGTCAAQGQAGLAALAADSYLQGSAVLGLSDDEVNYIEKMTSLLNLEAKELEALDLALHGGAGGSGLPQAFSLAPNFPNPFNPATTISFAVPEGSGGGISLKVYDIRGRLVRTLVEGEHAPGSYSVFWDGRDETGASTSSGVYFYRLTAGDFAATRKMVLLK</sequence>
<keyword evidence="2" id="KW-0812">Transmembrane</keyword>
<evidence type="ECO:0000259" key="3">
    <source>
        <dbReference type="Pfam" id="PF13860"/>
    </source>
</evidence>
<keyword evidence="2" id="KW-1133">Transmembrane helix</keyword>
<dbReference type="Pfam" id="PF13860">
    <property type="entry name" value="FlgD_ig"/>
    <property type="match status" value="1"/>
</dbReference>
<evidence type="ECO:0000313" key="4">
    <source>
        <dbReference type="EMBL" id="OGG01054.1"/>
    </source>
</evidence>
<dbReference type="EMBL" id="MFIX01000228">
    <property type="protein sequence ID" value="OGG01054.1"/>
    <property type="molecule type" value="Genomic_DNA"/>
</dbReference>
<protein>
    <recommendedName>
        <fullName evidence="3">FlgD/Vpr Ig-like domain-containing protein</fullName>
    </recommendedName>
</protein>
<feature type="region of interest" description="Disordered" evidence="1">
    <location>
        <begin position="183"/>
        <end position="211"/>
    </location>
</feature>
<name>A0A1F5YLT4_9BACT</name>
<gene>
    <name evidence="4" type="ORF">A3F83_16825</name>
</gene>
<organism evidence="4 5">
    <name type="scientific">Candidatus Glassbacteria bacterium RIFCSPLOWO2_12_FULL_58_11</name>
    <dbReference type="NCBI Taxonomy" id="1817867"/>
    <lineage>
        <taxon>Bacteria</taxon>
        <taxon>Candidatus Glassiibacteriota</taxon>
    </lineage>
</organism>
<dbReference type="InterPro" id="IPR026444">
    <property type="entry name" value="Secre_tail"/>
</dbReference>
<dbReference type="STRING" id="1817867.A3F83_16825"/>
<comment type="caution">
    <text evidence="4">The sequence shown here is derived from an EMBL/GenBank/DDBJ whole genome shotgun (WGS) entry which is preliminary data.</text>
</comment>
<feature type="domain" description="FlgD/Vpr Ig-like" evidence="3">
    <location>
        <begin position="366"/>
        <end position="416"/>
    </location>
</feature>
<dbReference type="InterPro" id="IPR025965">
    <property type="entry name" value="FlgD/Vpr_Ig-like"/>
</dbReference>
<dbReference type="Gene3D" id="2.60.40.4070">
    <property type="match status" value="1"/>
</dbReference>
<evidence type="ECO:0000256" key="1">
    <source>
        <dbReference type="SAM" id="MobiDB-lite"/>
    </source>
</evidence>
<feature type="compositionally biased region" description="Gly residues" evidence="1">
    <location>
        <begin position="190"/>
        <end position="203"/>
    </location>
</feature>
<dbReference type="NCBIfam" id="TIGR04183">
    <property type="entry name" value="Por_Secre_tail"/>
    <property type="match status" value="1"/>
</dbReference>
<dbReference type="Proteomes" id="UP000179129">
    <property type="component" value="Unassembled WGS sequence"/>
</dbReference>
<keyword evidence="2" id="KW-0472">Membrane</keyword>
<proteinExistence type="predicted"/>
<feature type="transmembrane region" description="Helical" evidence="2">
    <location>
        <begin position="43"/>
        <end position="65"/>
    </location>
</feature>
<dbReference type="AlphaFoldDB" id="A0A1F5YLT4"/>
<accession>A0A1F5YLT4</accession>